<proteinExistence type="predicted"/>
<accession>A0A1E7ENK6</accession>
<dbReference type="AlphaFoldDB" id="A0A1E7ENK6"/>
<name>A0A1E7ENK6_9STRA</name>
<keyword evidence="2" id="KW-1133">Transmembrane helix</keyword>
<feature type="transmembrane region" description="Helical" evidence="2">
    <location>
        <begin position="255"/>
        <end position="273"/>
    </location>
</feature>
<evidence type="ECO:0000256" key="1">
    <source>
        <dbReference type="SAM" id="MobiDB-lite"/>
    </source>
</evidence>
<feature type="transmembrane region" description="Helical" evidence="2">
    <location>
        <begin position="328"/>
        <end position="351"/>
    </location>
</feature>
<feature type="compositionally biased region" description="Basic and acidic residues" evidence="1">
    <location>
        <begin position="83"/>
        <end position="97"/>
    </location>
</feature>
<feature type="transmembrane region" description="Helical" evidence="2">
    <location>
        <begin position="357"/>
        <end position="380"/>
    </location>
</feature>
<feature type="compositionally biased region" description="Acidic residues" evidence="1">
    <location>
        <begin position="98"/>
        <end position="108"/>
    </location>
</feature>
<feature type="compositionally biased region" description="Basic residues" evidence="1">
    <location>
        <begin position="73"/>
        <end position="82"/>
    </location>
</feature>
<organism evidence="3 4">
    <name type="scientific">Fragilariopsis cylindrus CCMP1102</name>
    <dbReference type="NCBI Taxonomy" id="635003"/>
    <lineage>
        <taxon>Eukaryota</taxon>
        <taxon>Sar</taxon>
        <taxon>Stramenopiles</taxon>
        <taxon>Ochrophyta</taxon>
        <taxon>Bacillariophyta</taxon>
        <taxon>Bacillariophyceae</taxon>
        <taxon>Bacillariophycidae</taxon>
        <taxon>Bacillariales</taxon>
        <taxon>Bacillariaceae</taxon>
        <taxon>Fragilariopsis</taxon>
    </lineage>
</organism>
<protein>
    <submittedName>
        <fullName evidence="3">Uncharacterized protein</fullName>
    </submittedName>
</protein>
<feature type="transmembrane region" description="Helical" evidence="2">
    <location>
        <begin position="125"/>
        <end position="146"/>
    </location>
</feature>
<dbReference type="EMBL" id="KV784386">
    <property type="protein sequence ID" value="OEU07445.1"/>
    <property type="molecule type" value="Genomic_DNA"/>
</dbReference>
<feature type="region of interest" description="Disordered" evidence="1">
    <location>
        <begin position="64"/>
        <end position="108"/>
    </location>
</feature>
<keyword evidence="2" id="KW-0812">Transmembrane</keyword>
<evidence type="ECO:0000313" key="3">
    <source>
        <dbReference type="EMBL" id="OEU07445.1"/>
    </source>
</evidence>
<gene>
    <name evidence="3" type="ORF">FRACYDRAFT_251252</name>
</gene>
<dbReference type="InParanoid" id="A0A1E7ENK6"/>
<feature type="region of interest" description="Disordered" evidence="1">
    <location>
        <begin position="1"/>
        <end position="49"/>
    </location>
</feature>
<dbReference type="KEGG" id="fcy:FRACYDRAFT_251252"/>
<feature type="compositionally biased region" description="Low complexity" evidence="1">
    <location>
        <begin position="450"/>
        <end position="462"/>
    </location>
</feature>
<sequence>MADPASTDNLPPPPSDTADSSSQGYPGPPSRLPSGDDIEEGNFNDEPKNKFEAIVGEAAFVKDDGEGNTSIMKPRKPAFHHRAINEDANNRGHKDDANKDDDDGDDDSTVVEYRNSKWYIISNSIFVLSSTLYVAMACMLMDYYYYYKEVPRAVMNADDDAAWWNYFMNCTDDQFLPENVTNADDDNTWMVWYNETAFFEDDSYYWLPKIANENAEGYEPYVSKYMILYFFAALGFIVTGVIEVILARKHFWYRMLYYGMIIAASFGFVSAILTNKDPLWSNICSAISVHIWALEAILIFVQRCRGEYSDTENYDKQEGFLGLSIRTWFYIADVSFLIGTVGDVGTSYFYIFEYSGIYIGICGIIFAMGWLICALIYLAISIYDHIQYKKYFYALQEHEDGTNGKPLLATGIPMTIGTGLDDYDNTKNNNKDKRSTLTTLASDEITNGISSPPESSNNSSENGQQPTEDNNDEEKKDDAGDTNGENNSKIKIDTFPDNINIATATTDDVADERTNVERGLETQ</sequence>
<keyword evidence="4" id="KW-1185">Reference proteome</keyword>
<keyword evidence="2" id="KW-0472">Membrane</keyword>
<feature type="compositionally biased region" description="Polar residues" evidence="1">
    <location>
        <begin position="436"/>
        <end position="449"/>
    </location>
</feature>
<evidence type="ECO:0000256" key="2">
    <source>
        <dbReference type="SAM" id="Phobius"/>
    </source>
</evidence>
<feature type="transmembrane region" description="Helical" evidence="2">
    <location>
        <begin position="279"/>
        <end position="301"/>
    </location>
</feature>
<dbReference type="OrthoDB" id="54805at2759"/>
<reference evidence="3 4" key="1">
    <citation type="submission" date="2016-09" db="EMBL/GenBank/DDBJ databases">
        <title>Extensive genetic diversity and differential bi-allelic expression allows diatom success in the polar Southern Ocean.</title>
        <authorList>
            <consortium name="DOE Joint Genome Institute"/>
            <person name="Mock T."/>
            <person name="Otillar R.P."/>
            <person name="Strauss J."/>
            <person name="Dupont C."/>
            <person name="Frickenhaus S."/>
            <person name="Maumus F."/>
            <person name="Mcmullan M."/>
            <person name="Sanges R."/>
            <person name="Schmutz J."/>
            <person name="Toseland A."/>
            <person name="Valas R."/>
            <person name="Veluchamy A."/>
            <person name="Ward B.J."/>
            <person name="Allen A."/>
            <person name="Barry K."/>
            <person name="Falciatore A."/>
            <person name="Ferrante M."/>
            <person name="Fortunato A.E."/>
            <person name="Gloeckner G."/>
            <person name="Gruber A."/>
            <person name="Hipkin R."/>
            <person name="Janech M."/>
            <person name="Kroth P."/>
            <person name="Leese F."/>
            <person name="Lindquist E."/>
            <person name="Lyon B.R."/>
            <person name="Martin J."/>
            <person name="Mayer C."/>
            <person name="Parker M."/>
            <person name="Quesneville H."/>
            <person name="Raymond J."/>
            <person name="Uhlig C."/>
            <person name="Valentin K.U."/>
            <person name="Worden A.Z."/>
            <person name="Armbrust E.V."/>
            <person name="Bowler C."/>
            <person name="Green B."/>
            <person name="Moulton V."/>
            <person name="Van Oosterhout C."/>
            <person name="Grigoriev I."/>
        </authorList>
    </citation>
    <scope>NUCLEOTIDE SEQUENCE [LARGE SCALE GENOMIC DNA]</scope>
    <source>
        <strain evidence="3 4">CCMP1102</strain>
    </source>
</reference>
<feature type="region of interest" description="Disordered" evidence="1">
    <location>
        <begin position="421"/>
        <end position="523"/>
    </location>
</feature>
<feature type="compositionally biased region" description="Basic and acidic residues" evidence="1">
    <location>
        <begin position="511"/>
        <end position="523"/>
    </location>
</feature>
<dbReference type="Proteomes" id="UP000095751">
    <property type="component" value="Unassembled WGS sequence"/>
</dbReference>
<evidence type="ECO:0000313" key="4">
    <source>
        <dbReference type="Proteomes" id="UP000095751"/>
    </source>
</evidence>
<feature type="transmembrane region" description="Helical" evidence="2">
    <location>
        <begin position="226"/>
        <end position="246"/>
    </location>
</feature>